<gene>
    <name evidence="1" type="ORF">PCAL00307_LOCUS4889</name>
</gene>
<organism evidence="1">
    <name type="scientific">Pelagomonas calceolata</name>
    <dbReference type="NCBI Taxonomy" id="35677"/>
    <lineage>
        <taxon>Eukaryota</taxon>
        <taxon>Sar</taxon>
        <taxon>Stramenopiles</taxon>
        <taxon>Ochrophyta</taxon>
        <taxon>Pelagophyceae</taxon>
        <taxon>Pelagomonadales</taxon>
        <taxon>Pelagomonadaceae</taxon>
        <taxon>Pelagomonas</taxon>
    </lineage>
</organism>
<protein>
    <submittedName>
        <fullName evidence="1">Uncharacterized protein</fullName>
    </submittedName>
</protein>
<evidence type="ECO:0000313" key="1">
    <source>
        <dbReference type="EMBL" id="CAE0689455.1"/>
    </source>
</evidence>
<proteinExistence type="predicted"/>
<sequence length="148" mass="15332">MGAAGSIPADEAAAKEAGKTDDEIAIYKFCTGLADGSAKEQCAEGCEMGPPGAPPLPMDAMLGICGKMVVAFPDWKSLCLGITKNDDGTYSVLTQQVIGAMKADLPAIEGTPFPEVKLADLPDEAKIEMTLPVEGGAQIKFRGACDHD</sequence>
<reference evidence="1" key="1">
    <citation type="submission" date="2021-01" db="EMBL/GenBank/DDBJ databases">
        <authorList>
            <person name="Corre E."/>
            <person name="Pelletier E."/>
            <person name="Niang G."/>
            <person name="Scheremetjew M."/>
            <person name="Finn R."/>
            <person name="Kale V."/>
            <person name="Holt S."/>
            <person name="Cochrane G."/>
            <person name="Meng A."/>
            <person name="Brown T."/>
            <person name="Cohen L."/>
        </authorList>
    </citation>
    <scope>NUCLEOTIDE SEQUENCE</scope>
    <source>
        <strain evidence="1">CCMP1756</strain>
    </source>
</reference>
<dbReference type="EMBL" id="HBIW01005908">
    <property type="protein sequence ID" value="CAE0689455.1"/>
    <property type="molecule type" value="Transcribed_RNA"/>
</dbReference>
<dbReference type="AlphaFoldDB" id="A0A7S3ZPE6"/>
<name>A0A7S3ZPE6_9STRA</name>
<accession>A0A7S3ZPE6</accession>